<dbReference type="InterPro" id="IPR036047">
    <property type="entry name" value="F-box-like_dom_sf"/>
</dbReference>
<comment type="caution">
    <text evidence="1">The sequence shown here is derived from an EMBL/GenBank/DDBJ whole genome shotgun (WGS) entry which is preliminary data.</text>
</comment>
<name>A0A9Q0CES9_9POAL</name>
<dbReference type="EMBL" id="JAMQYH010000003">
    <property type="protein sequence ID" value="KAJ1692407.1"/>
    <property type="molecule type" value="Genomic_DNA"/>
</dbReference>
<dbReference type="PANTHER" id="PTHR32278:SF111">
    <property type="entry name" value="F-BOX PROTEIN PP2-B12-RELATED"/>
    <property type="match status" value="1"/>
</dbReference>
<organism evidence="1 2">
    <name type="scientific">Rhynchospora breviuscula</name>
    <dbReference type="NCBI Taxonomy" id="2022672"/>
    <lineage>
        <taxon>Eukaryota</taxon>
        <taxon>Viridiplantae</taxon>
        <taxon>Streptophyta</taxon>
        <taxon>Embryophyta</taxon>
        <taxon>Tracheophyta</taxon>
        <taxon>Spermatophyta</taxon>
        <taxon>Magnoliopsida</taxon>
        <taxon>Liliopsida</taxon>
        <taxon>Poales</taxon>
        <taxon>Cyperaceae</taxon>
        <taxon>Cyperoideae</taxon>
        <taxon>Rhynchosporeae</taxon>
        <taxon>Rhynchospora</taxon>
    </lineage>
</organism>
<evidence type="ECO:0008006" key="3">
    <source>
        <dbReference type="Google" id="ProtNLM"/>
    </source>
</evidence>
<dbReference type="PANTHER" id="PTHR32278">
    <property type="entry name" value="F-BOX DOMAIN-CONTAINING PROTEIN"/>
    <property type="match status" value="1"/>
</dbReference>
<proteinExistence type="predicted"/>
<accession>A0A9Q0CES9</accession>
<evidence type="ECO:0000313" key="1">
    <source>
        <dbReference type="EMBL" id="KAJ1692407.1"/>
    </source>
</evidence>
<dbReference type="OrthoDB" id="1918565at2759"/>
<gene>
    <name evidence="1" type="ORF">LUZ63_009105</name>
</gene>
<keyword evidence="2" id="KW-1185">Reference proteome</keyword>
<dbReference type="Proteomes" id="UP001151287">
    <property type="component" value="Unassembled WGS sequence"/>
</dbReference>
<reference evidence="1" key="1">
    <citation type="journal article" date="2022" name="Cell">
        <title>Repeat-based holocentromeres influence genome architecture and karyotype evolution.</title>
        <authorList>
            <person name="Hofstatter P.G."/>
            <person name="Thangavel G."/>
            <person name="Lux T."/>
            <person name="Neumann P."/>
            <person name="Vondrak T."/>
            <person name="Novak P."/>
            <person name="Zhang M."/>
            <person name="Costa L."/>
            <person name="Castellani M."/>
            <person name="Scott A."/>
            <person name="Toegelov H."/>
            <person name="Fuchs J."/>
            <person name="Mata-Sucre Y."/>
            <person name="Dias Y."/>
            <person name="Vanzela A.L.L."/>
            <person name="Huettel B."/>
            <person name="Almeida C.C.S."/>
            <person name="Simkova H."/>
            <person name="Souza G."/>
            <person name="Pedrosa-Harand A."/>
            <person name="Macas J."/>
            <person name="Mayer K.F.X."/>
            <person name="Houben A."/>
            <person name="Marques A."/>
        </authorList>
    </citation>
    <scope>NUCLEOTIDE SEQUENCE</scope>
    <source>
        <strain evidence="1">RhyBre1mFocal</strain>
    </source>
</reference>
<dbReference type="CDD" id="cd22162">
    <property type="entry name" value="F-box_AtSKIP3-like"/>
    <property type="match status" value="1"/>
</dbReference>
<evidence type="ECO:0000313" key="2">
    <source>
        <dbReference type="Proteomes" id="UP001151287"/>
    </source>
</evidence>
<dbReference type="AlphaFoldDB" id="A0A9Q0CES9"/>
<dbReference type="SUPFAM" id="SSF81383">
    <property type="entry name" value="F-box domain"/>
    <property type="match status" value="1"/>
</dbReference>
<protein>
    <recommendedName>
        <fullName evidence="3">F-box domain-containing protein</fullName>
    </recommendedName>
</protein>
<sequence length="138" mass="15133">MEGLFSPIDSLPSDCVSHMISLASPRDACMFALASTGFRSVMDTDNTWQLFLPTDIDSILSQAVSPVLFSSKKDLLVKLCNQHVLIDGGNMSFGLDKSSGKKCYMLSPYRRQNWTYLLQTSRTLTGGGSLRQIAGSLM</sequence>